<dbReference type="GO" id="GO:0003906">
    <property type="term" value="F:DNA-(apurinic or apyrimidinic site) endonuclease activity"/>
    <property type="evidence" value="ECO:0007669"/>
    <property type="project" value="InterPro"/>
</dbReference>
<comment type="caution">
    <text evidence="2">The sequence shown here is derived from an EMBL/GenBank/DDBJ whole genome shotgun (WGS) entry which is preliminary data.</text>
</comment>
<dbReference type="InterPro" id="IPR049332">
    <property type="entry name" value="Fpg-like_C"/>
</dbReference>
<dbReference type="GO" id="GO:0008270">
    <property type="term" value="F:zinc ion binding"/>
    <property type="evidence" value="ECO:0007669"/>
    <property type="project" value="InterPro"/>
</dbReference>
<dbReference type="SUPFAM" id="SSF46946">
    <property type="entry name" value="S13-like H2TH domain"/>
    <property type="match status" value="1"/>
</dbReference>
<evidence type="ECO:0000313" key="3">
    <source>
        <dbReference type="Proteomes" id="UP000288805"/>
    </source>
</evidence>
<reference evidence="2 3" key="1">
    <citation type="journal article" date="2018" name="PLoS Genet.">
        <title>Population sequencing reveals clonal diversity and ancestral inbreeding in the grapevine cultivar Chardonnay.</title>
        <authorList>
            <person name="Roach M.J."/>
            <person name="Johnson D.L."/>
            <person name="Bohlmann J."/>
            <person name="van Vuuren H.J."/>
            <person name="Jones S.J."/>
            <person name="Pretorius I.S."/>
            <person name="Schmidt S.A."/>
            <person name="Borneman A.R."/>
        </authorList>
    </citation>
    <scope>NUCLEOTIDE SEQUENCE [LARGE SCALE GENOMIC DNA]</scope>
    <source>
        <strain evidence="3">cv. Chardonnay</strain>
        <tissue evidence="2">Leaf</tissue>
    </source>
</reference>
<sequence length="97" mass="10820">MINQKRKGSTVDPSYIAGIGNWLADEVLYHARIHPLQVASSLTRESCETLHRCIKQVIEKAMEVGADSSQFPSNWIFHSREKKPGKAFVDGLAPDLV</sequence>
<dbReference type="GO" id="GO:0016799">
    <property type="term" value="F:hydrolase activity, hydrolyzing N-glycosyl compounds"/>
    <property type="evidence" value="ECO:0007669"/>
    <property type="project" value="InterPro"/>
</dbReference>
<dbReference type="AlphaFoldDB" id="A0A438I5R9"/>
<name>A0A438I5R9_VITVI</name>
<organism evidence="2 3">
    <name type="scientific">Vitis vinifera</name>
    <name type="common">Grape</name>
    <dbReference type="NCBI Taxonomy" id="29760"/>
    <lineage>
        <taxon>Eukaryota</taxon>
        <taxon>Viridiplantae</taxon>
        <taxon>Streptophyta</taxon>
        <taxon>Embryophyta</taxon>
        <taxon>Tracheophyta</taxon>
        <taxon>Spermatophyta</taxon>
        <taxon>Magnoliopsida</taxon>
        <taxon>eudicotyledons</taxon>
        <taxon>Gunneridae</taxon>
        <taxon>Pentapetalae</taxon>
        <taxon>rosids</taxon>
        <taxon>Vitales</taxon>
        <taxon>Vitaceae</taxon>
        <taxon>Viteae</taxon>
        <taxon>Vitis</taxon>
    </lineage>
</organism>
<dbReference type="PANTHER" id="PTHR22993">
    <property type="entry name" value="FORMAMIDOPYRIMIDINE-DNA GLYCOSYLASE"/>
    <property type="match status" value="1"/>
</dbReference>
<dbReference type="Proteomes" id="UP000288805">
    <property type="component" value="Unassembled WGS sequence"/>
</dbReference>
<dbReference type="InterPro" id="IPR010979">
    <property type="entry name" value="Ribosomal_uS13-like_H2TH"/>
</dbReference>
<proteinExistence type="predicted"/>
<dbReference type="EMBL" id="QGNW01000140">
    <property type="protein sequence ID" value="RVW92019.1"/>
    <property type="molecule type" value="Genomic_DNA"/>
</dbReference>
<dbReference type="Pfam" id="PF21218">
    <property type="entry name" value="Fpg-like_C"/>
    <property type="match status" value="1"/>
</dbReference>
<dbReference type="InterPro" id="IPR015886">
    <property type="entry name" value="H2TH_FPG"/>
</dbReference>
<protein>
    <submittedName>
        <fullName evidence="2">Formamidopyrimidine-DNA glycosylase</fullName>
    </submittedName>
</protein>
<gene>
    <name evidence="2" type="primary">FPG1_2</name>
    <name evidence="2" type="ORF">CK203_037108</name>
</gene>
<dbReference type="GO" id="GO:0003684">
    <property type="term" value="F:damaged DNA binding"/>
    <property type="evidence" value="ECO:0007669"/>
    <property type="project" value="InterPro"/>
</dbReference>
<dbReference type="Gene3D" id="1.10.8.50">
    <property type="match status" value="1"/>
</dbReference>
<dbReference type="SMART" id="SM01232">
    <property type="entry name" value="H2TH"/>
    <property type="match status" value="1"/>
</dbReference>
<dbReference type="Pfam" id="PF06831">
    <property type="entry name" value="H2TH"/>
    <property type="match status" value="1"/>
</dbReference>
<dbReference type="GO" id="GO:0006284">
    <property type="term" value="P:base-excision repair"/>
    <property type="evidence" value="ECO:0007669"/>
    <property type="project" value="InterPro"/>
</dbReference>
<accession>A0A438I5R9</accession>
<evidence type="ECO:0000313" key="2">
    <source>
        <dbReference type="EMBL" id="RVW92019.1"/>
    </source>
</evidence>
<dbReference type="PANTHER" id="PTHR22993:SF9">
    <property type="entry name" value="FORMAMIDOPYRIMIDINE-DNA GLYCOSYLASE"/>
    <property type="match status" value="1"/>
</dbReference>
<evidence type="ECO:0000259" key="1">
    <source>
        <dbReference type="SMART" id="SM01232"/>
    </source>
</evidence>
<feature type="domain" description="Formamidopyrimidine-DNA glycosylase H2TH DNA-binding" evidence="1">
    <location>
        <begin position="2"/>
        <end position="73"/>
    </location>
</feature>